<evidence type="ECO:0000256" key="4">
    <source>
        <dbReference type="ARBA" id="ARBA00021581"/>
    </source>
</evidence>
<evidence type="ECO:0000256" key="11">
    <source>
        <dbReference type="ARBA" id="ARBA00032707"/>
    </source>
</evidence>
<dbReference type="PANTHER" id="PTHR30622">
    <property type="entry name" value="UNDECAPRENYL-DIPHOSPHATASE"/>
    <property type="match status" value="1"/>
</dbReference>
<proteinExistence type="inferred from homology"/>
<dbReference type="GO" id="GO:0071555">
    <property type="term" value="P:cell wall organization"/>
    <property type="evidence" value="ECO:0007669"/>
    <property type="project" value="UniProtKB-KW"/>
</dbReference>
<comment type="subcellular location">
    <subcellularLocation>
        <location evidence="1 14">Cell membrane</location>
        <topology evidence="1 14">Multi-pass membrane protein</topology>
    </subcellularLocation>
</comment>
<dbReference type="GO" id="GO:0008360">
    <property type="term" value="P:regulation of cell shape"/>
    <property type="evidence" value="ECO:0007669"/>
    <property type="project" value="UniProtKB-KW"/>
</dbReference>
<dbReference type="GO" id="GO:0046677">
    <property type="term" value="P:response to antibiotic"/>
    <property type="evidence" value="ECO:0007669"/>
    <property type="project" value="UniProtKB-UniRule"/>
</dbReference>
<accession>A0A2T0RTK3</accession>
<dbReference type="EMBL" id="PVTD01000003">
    <property type="protein sequence ID" value="PRY24516.1"/>
    <property type="molecule type" value="Genomic_DNA"/>
</dbReference>
<comment type="catalytic activity">
    <reaction evidence="13 14">
        <text>di-trans,octa-cis-undecaprenyl diphosphate + H2O = di-trans,octa-cis-undecaprenyl phosphate + phosphate + H(+)</text>
        <dbReference type="Rhea" id="RHEA:28094"/>
        <dbReference type="ChEBI" id="CHEBI:15377"/>
        <dbReference type="ChEBI" id="CHEBI:15378"/>
        <dbReference type="ChEBI" id="CHEBI:43474"/>
        <dbReference type="ChEBI" id="CHEBI:58405"/>
        <dbReference type="ChEBI" id="CHEBI:60392"/>
        <dbReference type="EC" id="3.6.1.27"/>
    </reaction>
</comment>
<evidence type="ECO:0000256" key="2">
    <source>
        <dbReference type="ARBA" id="ARBA00010621"/>
    </source>
</evidence>
<feature type="transmembrane region" description="Helical" evidence="14">
    <location>
        <begin position="200"/>
        <end position="220"/>
    </location>
</feature>
<evidence type="ECO:0000256" key="9">
    <source>
        <dbReference type="ARBA" id="ARBA00023136"/>
    </source>
</evidence>
<dbReference type="PANTHER" id="PTHR30622:SF4">
    <property type="entry name" value="UNDECAPRENYL-DIPHOSPHATASE"/>
    <property type="match status" value="1"/>
</dbReference>
<dbReference type="HAMAP" id="MF_01006">
    <property type="entry name" value="Undec_diphosphatase"/>
    <property type="match status" value="1"/>
</dbReference>
<dbReference type="GO" id="GO:0050380">
    <property type="term" value="F:undecaprenyl-diphosphatase activity"/>
    <property type="evidence" value="ECO:0007669"/>
    <property type="project" value="UniProtKB-UniRule"/>
</dbReference>
<keyword evidence="14" id="KW-0961">Cell wall biogenesis/degradation</keyword>
<comment type="function">
    <text evidence="14">Catalyzes the dephosphorylation of undecaprenyl diphosphate (UPP). Confers resistance to bacitracin.</text>
</comment>
<dbReference type="Proteomes" id="UP000239480">
    <property type="component" value="Unassembled WGS sequence"/>
</dbReference>
<keyword evidence="7 14" id="KW-0378">Hydrolase</keyword>
<organism evidence="15 16">
    <name type="scientific">Aliiruegeria haliotis</name>
    <dbReference type="NCBI Taxonomy" id="1280846"/>
    <lineage>
        <taxon>Bacteria</taxon>
        <taxon>Pseudomonadati</taxon>
        <taxon>Pseudomonadota</taxon>
        <taxon>Alphaproteobacteria</taxon>
        <taxon>Rhodobacterales</taxon>
        <taxon>Roseobacteraceae</taxon>
        <taxon>Aliiruegeria</taxon>
    </lineage>
</organism>
<evidence type="ECO:0000256" key="10">
    <source>
        <dbReference type="ARBA" id="ARBA00023251"/>
    </source>
</evidence>
<keyword evidence="14" id="KW-0573">Peptidoglycan synthesis</keyword>
<name>A0A2T0RTK3_9RHOB</name>
<dbReference type="AlphaFoldDB" id="A0A2T0RTK3"/>
<keyword evidence="8 14" id="KW-1133">Transmembrane helix</keyword>
<feature type="transmembrane region" description="Helical" evidence="14">
    <location>
        <begin position="232"/>
        <end position="250"/>
    </location>
</feature>
<evidence type="ECO:0000256" key="8">
    <source>
        <dbReference type="ARBA" id="ARBA00022989"/>
    </source>
</evidence>
<dbReference type="NCBIfam" id="NF001393">
    <property type="entry name" value="PRK00281.2-4"/>
    <property type="match status" value="1"/>
</dbReference>
<feature type="transmembrane region" description="Helical" evidence="14">
    <location>
        <begin position="262"/>
        <end position="278"/>
    </location>
</feature>
<evidence type="ECO:0000256" key="12">
    <source>
        <dbReference type="ARBA" id="ARBA00032932"/>
    </source>
</evidence>
<evidence type="ECO:0000313" key="15">
    <source>
        <dbReference type="EMBL" id="PRY24516.1"/>
    </source>
</evidence>
<feature type="transmembrane region" description="Helical" evidence="14">
    <location>
        <begin position="53"/>
        <end position="73"/>
    </location>
</feature>
<evidence type="ECO:0000256" key="6">
    <source>
        <dbReference type="ARBA" id="ARBA00022692"/>
    </source>
</evidence>
<feature type="transmembrane region" description="Helical" evidence="14">
    <location>
        <begin position="127"/>
        <end position="144"/>
    </location>
</feature>
<evidence type="ECO:0000256" key="14">
    <source>
        <dbReference type="HAMAP-Rule" id="MF_01006"/>
    </source>
</evidence>
<keyword evidence="6 14" id="KW-0812">Transmembrane</keyword>
<dbReference type="GO" id="GO:0009252">
    <property type="term" value="P:peptidoglycan biosynthetic process"/>
    <property type="evidence" value="ECO:0007669"/>
    <property type="project" value="UniProtKB-KW"/>
</dbReference>
<keyword evidence="14" id="KW-0133">Cell shape</keyword>
<evidence type="ECO:0000256" key="1">
    <source>
        <dbReference type="ARBA" id="ARBA00004651"/>
    </source>
</evidence>
<reference evidence="15 16" key="1">
    <citation type="submission" date="2018-03" db="EMBL/GenBank/DDBJ databases">
        <title>Genomic Encyclopedia of Archaeal and Bacterial Type Strains, Phase II (KMG-II): from individual species to whole genera.</title>
        <authorList>
            <person name="Goeker M."/>
        </authorList>
    </citation>
    <scope>NUCLEOTIDE SEQUENCE [LARGE SCALE GENOMIC DNA]</scope>
    <source>
        <strain evidence="15 16">DSM 29328</strain>
    </source>
</reference>
<dbReference type="InterPro" id="IPR003824">
    <property type="entry name" value="UppP"/>
</dbReference>
<dbReference type="EC" id="3.6.1.27" evidence="3 14"/>
<evidence type="ECO:0000313" key="16">
    <source>
        <dbReference type="Proteomes" id="UP000239480"/>
    </source>
</evidence>
<evidence type="ECO:0000256" key="3">
    <source>
        <dbReference type="ARBA" id="ARBA00012374"/>
    </source>
</evidence>
<keyword evidence="9 14" id="KW-0472">Membrane</keyword>
<evidence type="ECO:0000256" key="5">
    <source>
        <dbReference type="ARBA" id="ARBA00022475"/>
    </source>
</evidence>
<keyword evidence="5 14" id="KW-1003">Cell membrane</keyword>
<comment type="caution">
    <text evidence="15">The sequence shown here is derived from an EMBL/GenBank/DDBJ whole genome shotgun (WGS) entry which is preliminary data.</text>
</comment>
<comment type="miscellaneous">
    <text evidence="14">Bacitracin is thought to be involved in the inhibition of peptidoglycan synthesis by sequestering undecaprenyl diphosphate, thereby reducing the pool of lipid carrier available.</text>
</comment>
<feature type="transmembrane region" description="Helical" evidence="14">
    <location>
        <begin position="12"/>
        <end position="33"/>
    </location>
</feature>
<gene>
    <name evidence="14" type="primary">uppP</name>
    <name evidence="15" type="ORF">CLV78_103383</name>
</gene>
<evidence type="ECO:0000256" key="7">
    <source>
        <dbReference type="ARBA" id="ARBA00022801"/>
    </source>
</evidence>
<feature type="transmembrane region" description="Helical" evidence="14">
    <location>
        <begin position="94"/>
        <end position="115"/>
    </location>
</feature>
<keyword evidence="16" id="KW-1185">Reference proteome</keyword>
<dbReference type="GO" id="GO:0005886">
    <property type="term" value="C:plasma membrane"/>
    <property type="evidence" value="ECO:0007669"/>
    <property type="project" value="UniProtKB-SubCell"/>
</dbReference>
<sequence>MVSPYFTELPDLMTLFNILLVAIIQGLTEFLPVSSSGHLILLPNLTGLDDQGLTIDVATHVGTLFAVILYFWSDVKQALGGIPRLLRGKIDTPGARLAFLLIVATVPVILVGLVLKVTGLADAMRSTAVIGWTMLIFGLVLYWADQKGEQTRHSADWTLRDAIIMGLWQAVALIPGTSRSGITITGARQLGYAREDAARLAMLMSIPTIIASGTLLGIDVVSHANWAMARDASIAAALAFAAALLALSLMMRLLRSVSFTPYVIYRVMLGLGLLAMTYL</sequence>
<protein>
    <recommendedName>
        <fullName evidence="4 14">Undecaprenyl-diphosphatase</fullName>
        <ecNumber evidence="3 14">3.6.1.27</ecNumber>
    </recommendedName>
    <alternativeName>
        <fullName evidence="12 14">Bacitracin resistance protein</fullName>
    </alternativeName>
    <alternativeName>
        <fullName evidence="11 14">Undecaprenyl pyrophosphate phosphatase</fullName>
    </alternativeName>
</protein>
<dbReference type="Pfam" id="PF02673">
    <property type="entry name" value="BacA"/>
    <property type="match status" value="1"/>
</dbReference>
<evidence type="ECO:0000256" key="13">
    <source>
        <dbReference type="ARBA" id="ARBA00047594"/>
    </source>
</evidence>
<comment type="similarity">
    <text evidence="2 14">Belongs to the UppP family.</text>
</comment>
<keyword evidence="10 14" id="KW-0046">Antibiotic resistance</keyword>